<evidence type="ECO:0000256" key="1">
    <source>
        <dbReference type="SAM" id="MobiDB-lite"/>
    </source>
</evidence>
<sequence length="133" mass="15141">MESSDRVLRERPPKVRKKRRKHSSPEVSPTLEPPIDTDTNTKDTIHIRLQECPKTPIRVLFTGANFNFSPPGGPRLDGAPFQTTQSITPSDSSKQYLPMIHNALQLIKHASQLHSAQYMNPTKEQLFEQKLIE</sequence>
<name>A0A3N4JA56_9PEZI</name>
<gene>
    <name evidence="2" type="ORF">L873DRAFT_53077</name>
</gene>
<feature type="compositionally biased region" description="Basic and acidic residues" evidence="1">
    <location>
        <begin position="1"/>
        <end position="13"/>
    </location>
</feature>
<reference evidence="2 3" key="1">
    <citation type="journal article" date="2018" name="Nat. Ecol. Evol.">
        <title>Pezizomycetes genomes reveal the molecular basis of ectomycorrhizal truffle lifestyle.</title>
        <authorList>
            <person name="Murat C."/>
            <person name="Payen T."/>
            <person name="Noel B."/>
            <person name="Kuo A."/>
            <person name="Morin E."/>
            <person name="Chen J."/>
            <person name="Kohler A."/>
            <person name="Krizsan K."/>
            <person name="Balestrini R."/>
            <person name="Da Silva C."/>
            <person name="Montanini B."/>
            <person name="Hainaut M."/>
            <person name="Levati E."/>
            <person name="Barry K.W."/>
            <person name="Belfiori B."/>
            <person name="Cichocki N."/>
            <person name="Clum A."/>
            <person name="Dockter R.B."/>
            <person name="Fauchery L."/>
            <person name="Guy J."/>
            <person name="Iotti M."/>
            <person name="Le Tacon F."/>
            <person name="Lindquist E.A."/>
            <person name="Lipzen A."/>
            <person name="Malagnac F."/>
            <person name="Mello A."/>
            <person name="Molinier V."/>
            <person name="Miyauchi S."/>
            <person name="Poulain J."/>
            <person name="Riccioni C."/>
            <person name="Rubini A."/>
            <person name="Sitrit Y."/>
            <person name="Splivallo R."/>
            <person name="Traeger S."/>
            <person name="Wang M."/>
            <person name="Zifcakova L."/>
            <person name="Wipf D."/>
            <person name="Zambonelli A."/>
            <person name="Paolocci F."/>
            <person name="Nowrousian M."/>
            <person name="Ottonello S."/>
            <person name="Baldrian P."/>
            <person name="Spatafora J.W."/>
            <person name="Henrissat B."/>
            <person name="Nagy L.G."/>
            <person name="Aury J.M."/>
            <person name="Wincker P."/>
            <person name="Grigoriev I.V."/>
            <person name="Bonfante P."/>
            <person name="Martin F.M."/>
        </authorList>
    </citation>
    <scope>NUCLEOTIDE SEQUENCE [LARGE SCALE GENOMIC DNA]</scope>
    <source>
        <strain evidence="2 3">120613-1</strain>
    </source>
</reference>
<dbReference type="EMBL" id="ML120450">
    <property type="protein sequence ID" value="RPA93531.1"/>
    <property type="molecule type" value="Genomic_DNA"/>
</dbReference>
<dbReference type="AlphaFoldDB" id="A0A3N4JA56"/>
<protein>
    <submittedName>
        <fullName evidence="2">Uncharacterized protein</fullName>
    </submittedName>
</protein>
<proteinExistence type="predicted"/>
<evidence type="ECO:0000313" key="2">
    <source>
        <dbReference type="EMBL" id="RPA93531.1"/>
    </source>
</evidence>
<evidence type="ECO:0000313" key="3">
    <source>
        <dbReference type="Proteomes" id="UP000276215"/>
    </source>
</evidence>
<accession>A0A3N4JA56</accession>
<organism evidence="2 3">
    <name type="scientific">Choiromyces venosus 120613-1</name>
    <dbReference type="NCBI Taxonomy" id="1336337"/>
    <lineage>
        <taxon>Eukaryota</taxon>
        <taxon>Fungi</taxon>
        <taxon>Dikarya</taxon>
        <taxon>Ascomycota</taxon>
        <taxon>Pezizomycotina</taxon>
        <taxon>Pezizomycetes</taxon>
        <taxon>Pezizales</taxon>
        <taxon>Tuberaceae</taxon>
        <taxon>Choiromyces</taxon>
    </lineage>
</organism>
<dbReference type="Proteomes" id="UP000276215">
    <property type="component" value="Unassembled WGS sequence"/>
</dbReference>
<keyword evidence="3" id="KW-1185">Reference proteome</keyword>
<feature type="region of interest" description="Disordered" evidence="1">
    <location>
        <begin position="1"/>
        <end position="42"/>
    </location>
</feature>